<dbReference type="EMBL" id="CP045851">
    <property type="protein sequence ID" value="QGG96518.1"/>
    <property type="molecule type" value="Genomic_DNA"/>
</dbReference>
<dbReference type="InterPro" id="IPR032854">
    <property type="entry name" value="ALKBH3"/>
</dbReference>
<dbReference type="PROSITE" id="PS51471">
    <property type="entry name" value="FE2OG_OXY"/>
    <property type="match status" value="1"/>
</dbReference>
<dbReference type="InterPro" id="IPR005123">
    <property type="entry name" value="Oxoglu/Fe-dep_dioxygenase_dom"/>
</dbReference>
<gene>
    <name evidence="2" type="ORF">GH723_16200</name>
</gene>
<keyword evidence="3" id="KW-1185">Reference proteome</keyword>
<dbReference type="PANTHER" id="PTHR31212">
    <property type="entry name" value="ALPHA-KETOGLUTARATE-DEPENDENT DIOXYGENASE ALKB HOMOLOG 3"/>
    <property type="match status" value="1"/>
</dbReference>
<protein>
    <submittedName>
        <fullName evidence="2">Alpha-ketoglutarate-dependent dioxygenase AlkB</fullName>
    </submittedName>
</protein>
<dbReference type="Gene3D" id="2.60.120.590">
    <property type="entry name" value="Alpha-ketoglutarate-dependent dioxygenase AlkB-like"/>
    <property type="match status" value="1"/>
</dbReference>
<organism evidence="2 3">
    <name type="scientific">Actinomarinicola tropica</name>
    <dbReference type="NCBI Taxonomy" id="2789776"/>
    <lineage>
        <taxon>Bacteria</taxon>
        <taxon>Bacillati</taxon>
        <taxon>Actinomycetota</taxon>
        <taxon>Acidimicrobiia</taxon>
        <taxon>Acidimicrobiales</taxon>
        <taxon>Iamiaceae</taxon>
        <taxon>Actinomarinicola</taxon>
    </lineage>
</organism>
<keyword evidence="2" id="KW-0560">Oxidoreductase</keyword>
<dbReference type="Pfam" id="PF13532">
    <property type="entry name" value="2OG-FeII_Oxy_2"/>
    <property type="match status" value="1"/>
</dbReference>
<name>A0A5Q2RI25_9ACTN</name>
<reference evidence="2 3" key="1">
    <citation type="submission" date="2019-11" db="EMBL/GenBank/DDBJ databases">
        <authorList>
            <person name="He Y."/>
        </authorList>
    </citation>
    <scope>NUCLEOTIDE SEQUENCE [LARGE SCALE GENOMIC DNA]</scope>
    <source>
        <strain evidence="2 3">SCSIO 58843</strain>
    </source>
</reference>
<dbReference type="SUPFAM" id="SSF51197">
    <property type="entry name" value="Clavaminate synthase-like"/>
    <property type="match status" value="1"/>
</dbReference>
<dbReference type="InterPro" id="IPR027450">
    <property type="entry name" value="AlkB-like"/>
</dbReference>
<proteinExistence type="predicted"/>
<dbReference type="Proteomes" id="UP000334019">
    <property type="component" value="Chromosome"/>
</dbReference>
<dbReference type="KEGG" id="atq:GH723_16200"/>
<evidence type="ECO:0000259" key="1">
    <source>
        <dbReference type="PROSITE" id="PS51471"/>
    </source>
</evidence>
<evidence type="ECO:0000313" key="3">
    <source>
        <dbReference type="Proteomes" id="UP000334019"/>
    </source>
</evidence>
<dbReference type="InterPro" id="IPR037151">
    <property type="entry name" value="AlkB-like_sf"/>
</dbReference>
<sequence length="203" mass="22258">MSTAELLWQPSLFGAEDAVEADLSFAAARRTTLSHGAWIDEVPDWAAGHADLFDELRRTAPWQEAERPMYDRIVAVPRLHTGVWSDPPARLRAMAQVLGDHYGCELPNISANLYRDGNDSVAWHGDRVGRVRADTVVAILTLGSPRRLLLRPNGGGRSLAVEPGPGDLFVMGGTCQRTWQHSVPKRAQAGPRVCVMFREPGGN</sequence>
<evidence type="ECO:0000313" key="2">
    <source>
        <dbReference type="EMBL" id="QGG96518.1"/>
    </source>
</evidence>
<accession>A0A5Q2RI25</accession>
<dbReference type="AlphaFoldDB" id="A0A5Q2RI25"/>
<keyword evidence="2" id="KW-0223">Dioxygenase</keyword>
<dbReference type="GO" id="GO:0006307">
    <property type="term" value="P:DNA alkylation repair"/>
    <property type="evidence" value="ECO:0007669"/>
    <property type="project" value="InterPro"/>
</dbReference>
<dbReference type="RefSeq" id="WP_153760622.1">
    <property type="nucleotide sequence ID" value="NZ_CP045851.1"/>
</dbReference>
<feature type="domain" description="Fe2OG dioxygenase" evidence="1">
    <location>
        <begin position="100"/>
        <end position="200"/>
    </location>
</feature>
<dbReference type="GO" id="GO:0051213">
    <property type="term" value="F:dioxygenase activity"/>
    <property type="evidence" value="ECO:0007669"/>
    <property type="project" value="UniProtKB-KW"/>
</dbReference>
<dbReference type="PANTHER" id="PTHR31212:SF4">
    <property type="entry name" value="ALPHA-KETOGLUTARATE-DEPENDENT DIOXYGENASE ALKB HOMOLOG 3"/>
    <property type="match status" value="1"/>
</dbReference>